<reference evidence="2" key="1">
    <citation type="journal article" date="2019" name="Int. J. Syst. Evol. Microbiol.">
        <title>The Global Catalogue of Microorganisms (GCM) 10K type strain sequencing project: providing services to taxonomists for standard genome sequencing and annotation.</title>
        <authorList>
            <consortium name="The Broad Institute Genomics Platform"/>
            <consortium name="The Broad Institute Genome Sequencing Center for Infectious Disease"/>
            <person name="Wu L."/>
            <person name="Ma J."/>
        </authorList>
    </citation>
    <scope>NUCLEOTIDE SEQUENCE [LARGE SCALE GENOMIC DNA]</scope>
    <source>
        <strain evidence="2">CGMCC 1.16855</strain>
    </source>
</reference>
<accession>A0ABV7BW94</accession>
<evidence type="ECO:0000313" key="2">
    <source>
        <dbReference type="Proteomes" id="UP001595420"/>
    </source>
</evidence>
<keyword evidence="2" id="KW-1185">Reference proteome</keyword>
<comment type="caution">
    <text evidence="1">The sequence shown here is derived from an EMBL/GenBank/DDBJ whole genome shotgun (WGS) entry which is preliminary data.</text>
</comment>
<dbReference type="Proteomes" id="UP001595420">
    <property type="component" value="Unassembled WGS sequence"/>
</dbReference>
<organism evidence="1 2">
    <name type="scientific">Falsiroseomonas tokyonensis</name>
    <dbReference type="NCBI Taxonomy" id="430521"/>
    <lineage>
        <taxon>Bacteria</taxon>
        <taxon>Pseudomonadati</taxon>
        <taxon>Pseudomonadota</taxon>
        <taxon>Alphaproteobacteria</taxon>
        <taxon>Acetobacterales</taxon>
        <taxon>Roseomonadaceae</taxon>
        <taxon>Falsiroseomonas</taxon>
    </lineage>
</organism>
<dbReference type="RefSeq" id="WP_216838078.1">
    <property type="nucleotide sequence ID" value="NZ_JAFNJS010000005.1"/>
</dbReference>
<evidence type="ECO:0000313" key="1">
    <source>
        <dbReference type="EMBL" id="MFC3002021.1"/>
    </source>
</evidence>
<name>A0ABV7BW94_9PROT</name>
<protein>
    <submittedName>
        <fullName evidence="1">Uncharacterized protein</fullName>
    </submittedName>
</protein>
<dbReference type="EMBL" id="JBHRSB010000005">
    <property type="protein sequence ID" value="MFC3002021.1"/>
    <property type="molecule type" value="Genomic_DNA"/>
</dbReference>
<gene>
    <name evidence="1" type="ORF">ACFOD3_19105</name>
</gene>
<sequence>MSQVARITLFVRDREGRLETLPDQDLLRALLQETPLVTRHEDGSRTFVFDMVDPMERPLELGDDPGTVSVEALRACGAALSRIARSLGLPLTAALAESAELVAEGELRGMQVPKSRRC</sequence>
<proteinExistence type="predicted"/>